<dbReference type="AlphaFoldDB" id="A0A941HXU8"/>
<dbReference type="GO" id="GO:0016706">
    <property type="term" value="F:2-oxoglutarate-dependent dioxygenase activity"/>
    <property type="evidence" value="ECO:0007669"/>
    <property type="project" value="UniProtKB-ARBA"/>
</dbReference>
<accession>A0A941HXU8</accession>
<dbReference type="InterPro" id="IPR008775">
    <property type="entry name" value="Phytyl_CoA_dOase-like"/>
</dbReference>
<name>A0A941HXU8_9CAUL</name>
<organism evidence="1 2">
    <name type="scientific">Phenylobacterium glaciei</name>
    <dbReference type="NCBI Taxonomy" id="2803784"/>
    <lineage>
        <taxon>Bacteria</taxon>
        <taxon>Pseudomonadati</taxon>
        <taxon>Pseudomonadota</taxon>
        <taxon>Alphaproteobacteria</taxon>
        <taxon>Caulobacterales</taxon>
        <taxon>Caulobacteraceae</taxon>
        <taxon>Phenylobacterium</taxon>
    </lineage>
</organism>
<protein>
    <submittedName>
        <fullName evidence="1">Phytanoyl-CoA dioxygenase family protein</fullName>
    </submittedName>
</protein>
<dbReference type="EMBL" id="JAGSGD010000001">
    <property type="protein sequence ID" value="MBR7620790.1"/>
    <property type="molecule type" value="Genomic_DNA"/>
</dbReference>
<proteinExistence type="predicted"/>
<keyword evidence="2" id="KW-1185">Reference proteome</keyword>
<dbReference type="Proteomes" id="UP000622580">
    <property type="component" value="Unassembled WGS sequence"/>
</dbReference>
<evidence type="ECO:0000313" key="1">
    <source>
        <dbReference type="EMBL" id="MBR7620790.1"/>
    </source>
</evidence>
<keyword evidence="1" id="KW-0223">Dioxygenase</keyword>
<dbReference type="Pfam" id="PF05721">
    <property type="entry name" value="PhyH"/>
    <property type="match status" value="1"/>
</dbReference>
<evidence type="ECO:0000313" key="2">
    <source>
        <dbReference type="Proteomes" id="UP000622580"/>
    </source>
</evidence>
<dbReference type="Gene3D" id="2.60.120.620">
    <property type="entry name" value="q2cbj1_9rhob like domain"/>
    <property type="match status" value="1"/>
</dbReference>
<dbReference type="SUPFAM" id="SSF51197">
    <property type="entry name" value="Clavaminate synthase-like"/>
    <property type="match status" value="1"/>
</dbReference>
<reference evidence="1" key="1">
    <citation type="submission" date="2021-04" db="EMBL/GenBank/DDBJ databases">
        <title>Draft genome assembly of strain Phenylobacterium sp. 20VBR1 using MiniION and Illumina platforms.</title>
        <authorList>
            <person name="Thomas F.A."/>
            <person name="Krishnan K.P."/>
            <person name="Sinha R.K."/>
        </authorList>
    </citation>
    <scope>NUCLEOTIDE SEQUENCE</scope>
    <source>
        <strain evidence="1">20VBR1</strain>
    </source>
</reference>
<comment type="caution">
    <text evidence="1">The sequence shown here is derived from an EMBL/GenBank/DDBJ whole genome shotgun (WGS) entry which is preliminary data.</text>
</comment>
<keyword evidence="1" id="KW-0560">Oxidoreductase</keyword>
<dbReference type="RefSeq" id="WP_215341514.1">
    <property type="nucleotide sequence ID" value="NZ_JAGSGD010000001.1"/>
</dbReference>
<sequence>MAERFGPEHVEAWRRDGGLVIERFFTEAEVAAVVADFEKVWGPPPTDAQALDKKKEGEVGRFNPAQFTMIQPVPIDCSPALNLIGVHPAIVAFAKAALKTDKVHVYQCQAWAKFTGEADYDQPFHCDFVNHTLTAPSEDSHLNSITILCYFSDVTDAHGPAHFVTRPDAQAAAAPEETLSQDPDVQARIQAGLLARSRSSAGPAGSIFPYTIDVYHRGTNLTAPGGHRYALMTCFKAAGNEAIAFTPWAHTHMKPWRNIFDNATPEQLACFGVPEPGDPFWTEVTLQRTQARYPGWNSAAYRAAITA</sequence>
<gene>
    <name evidence="1" type="ORF">JKL49_15455</name>
</gene>